<feature type="region of interest" description="Disordered" evidence="1">
    <location>
        <begin position="72"/>
        <end position="105"/>
    </location>
</feature>
<keyword evidence="3" id="KW-1185">Reference proteome</keyword>
<evidence type="ECO:0000313" key="3">
    <source>
        <dbReference type="Proteomes" id="UP000799770"/>
    </source>
</evidence>
<sequence length="181" mass="20449">MLSQHQSSLGVGRESRTGASRHHLLAFPRNPQQVLLAGICSGLQHQLGVLSPPAPIFVKQHKTSACEYGVSHSAQYTRPRQTKKEVDRRSMTRMSTQSTPQPPARNIQFNIPSHDTNNTPFTFVAQPRPAMTLHFPPRYVQYLRHQVYLSAPKLYDKQETTLGQPLVDAESLTIHRNMELC</sequence>
<dbReference type="Proteomes" id="UP000799770">
    <property type="component" value="Unassembled WGS sequence"/>
</dbReference>
<name>A0A6A5YZG4_9PLEO</name>
<accession>A0A6A5YZG4</accession>
<evidence type="ECO:0000256" key="1">
    <source>
        <dbReference type="SAM" id="MobiDB-lite"/>
    </source>
</evidence>
<protein>
    <submittedName>
        <fullName evidence="2">Uncharacterized protein</fullName>
    </submittedName>
</protein>
<evidence type="ECO:0000313" key="2">
    <source>
        <dbReference type="EMBL" id="KAF2111518.1"/>
    </source>
</evidence>
<dbReference type="EMBL" id="ML977334">
    <property type="protein sequence ID" value="KAF2111518.1"/>
    <property type="molecule type" value="Genomic_DNA"/>
</dbReference>
<reference evidence="2" key="1">
    <citation type="journal article" date="2020" name="Stud. Mycol.">
        <title>101 Dothideomycetes genomes: a test case for predicting lifestyles and emergence of pathogens.</title>
        <authorList>
            <person name="Haridas S."/>
            <person name="Albert R."/>
            <person name="Binder M."/>
            <person name="Bloem J."/>
            <person name="Labutti K."/>
            <person name="Salamov A."/>
            <person name="Andreopoulos B."/>
            <person name="Baker S."/>
            <person name="Barry K."/>
            <person name="Bills G."/>
            <person name="Bluhm B."/>
            <person name="Cannon C."/>
            <person name="Castanera R."/>
            <person name="Culley D."/>
            <person name="Daum C."/>
            <person name="Ezra D."/>
            <person name="Gonzalez J."/>
            <person name="Henrissat B."/>
            <person name="Kuo A."/>
            <person name="Liang C."/>
            <person name="Lipzen A."/>
            <person name="Lutzoni F."/>
            <person name="Magnuson J."/>
            <person name="Mondo S."/>
            <person name="Nolan M."/>
            <person name="Ohm R."/>
            <person name="Pangilinan J."/>
            <person name="Park H.-J."/>
            <person name="Ramirez L."/>
            <person name="Alfaro M."/>
            <person name="Sun H."/>
            <person name="Tritt A."/>
            <person name="Yoshinaga Y."/>
            <person name="Zwiers L.-H."/>
            <person name="Turgeon B."/>
            <person name="Goodwin S."/>
            <person name="Spatafora J."/>
            <person name="Crous P."/>
            <person name="Grigoriev I."/>
        </authorList>
    </citation>
    <scope>NUCLEOTIDE SEQUENCE</scope>
    <source>
        <strain evidence="2">CBS 627.86</strain>
    </source>
</reference>
<dbReference type="AlphaFoldDB" id="A0A6A5YZG4"/>
<gene>
    <name evidence="2" type="ORF">BDV96DRAFT_184293</name>
</gene>
<proteinExistence type="predicted"/>
<organism evidence="2 3">
    <name type="scientific">Lophiotrema nucula</name>
    <dbReference type="NCBI Taxonomy" id="690887"/>
    <lineage>
        <taxon>Eukaryota</taxon>
        <taxon>Fungi</taxon>
        <taxon>Dikarya</taxon>
        <taxon>Ascomycota</taxon>
        <taxon>Pezizomycotina</taxon>
        <taxon>Dothideomycetes</taxon>
        <taxon>Pleosporomycetidae</taxon>
        <taxon>Pleosporales</taxon>
        <taxon>Lophiotremataceae</taxon>
        <taxon>Lophiotrema</taxon>
    </lineage>
</organism>